<dbReference type="GO" id="GO:0009307">
    <property type="term" value="P:DNA restriction-modification system"/>
    <property type="evidence" value="ECO:0007669"/>
    <property type="project" value="UniProtKB-KW"/>
</dbReference>
<evidence type="ECO:0000313" key="6">
    <source>
        <dbReference type="Proteomes" id="UP000245916"/>
    </source>
</evidence>
<keyword evidence="6" id="KW-1185">Reference proteome</keyword>
<name>A0A2U2J5B0_9SPHN</name>
<dbReference type="CDD" id="cd16961">
    <property type="entry name" value="RMtype1_S_TRD-CR_like"/>
    <property type="match status" value="1"/>
</dbReference>
<dbReference type="GO" id="GO:0003677">
    <property type="term" value="F:DNA binding"/>
    <property type="evidence" value="ECO:0007669"/>
    <property type="project" value="UniProtKB-KW"/>
</dbReference>
<evidence type="ECO:0000259" key="4">
    <source>
        <dbReference type="Pfam" id="PF01420"/>
    </source>
</evidence>
<dbReference type="Pfam" id="PF01420">
    <property type="entry name" value="Methylase_S"/>
    <property type="match status" value="1"/>
</dbReference>
<evidence type="ECO:0000313" key="5">
    <source>
        <dbReference type="EMBL" id="PWG03520.1"/>
    </source>
</evidence>
<dbReference type="Proteomes" id="UP000245916">
    <property type="component" value="Unassembled WGS sequence"/>
</dbReference>
<protein>
    <recommendedName>
        <fullName evidence="4">Type I restriction modification DNA specificity domain-containing protein</fullName>
    </recommendedName>
</protein>
<dbReference type="PANTHER" id="PTHR30408">
    <property type="entry name" value="TYPE-1 RESTRICTION ENZYME ECOKI SPECIFICITY PROTEIN"/>
    <property type="match status" value="1"/>
</dbReference>
<dbReference type="InterPro" id="IPR000055">
    <property type="entry name" value="Restrct_endonuc_typeI_TRD"/>
</dbReference>
<comment type="caution">
    <text evidence="5">The sequence shown here is derived from an EMBL/GenBank/DDBJ whole genome shotgun (WGS) entry which is preliminary data.</text>
</comment>
<dbReference type="InterPro" id="IPR052021">
    <property type="entry name" value="Type-I_RS_S_subunit"/>
</dbReference>
<comment type="similarity">
    <text evidence="1">Belongs to the type-I restriction system S methylase family.</text>
</comment>
<evidence type="ECO:0000256" key="1">
    <source>
        <dbReference type="ARBA" id="ARBA00010923"/>
    </source>
</evidence>
<dbReference type="InterPro" id="IPR044946">
    <property type="entry name" value="Restrct_endonuc_typeI_TRD_sf"/>
</dbReference>
<dbReference type="Gene3D" id="3.90.220.20">
    <property type="entry name" value="DNA methylase specificity domains"/>
    <property type="match status" value="2"/>
</dbReference>
<reference evidence="5 6" key="1">
    <citation type="submission" date="2018-05" db="EMBL/GenBank/DDBJ databases">
        <title>Genome of Sphingosinicella humi QZX222.</title>
        <authorList>
            <person name="Qiao Z."/>
            <person name="Wang G."/>
        </authorList>
    </citation>
    <scope>NUCLEOTIDE SEQUENCE [LARGE SCALE GENOMIC DNA]</scope>
    <source>
        <strain evidence="5 6">QZX222</strain>
    </source>
</reference>
<dbReference type="RefSeq" id="WP_109271658.1">
    <property type="nucleotide sequence ID" value="NZ_QFFF01000001.1"/>
</dbReference>
<gene>
    <name evidence="5" type="ORF">DF286_12035</name>
</gene>
<dbReference type="EMBL" id="QFFF01000001">
    <property type="protein sequence ID" value="PWG03520.1"/>
    <property type="molecule type" value="Genomic_DNA"/>
</dbReference>
<dbReference type="SUPFAM" id="SSF116734">
    <property type="entry name" value="DNA methylase specificity domain"/>
    <property type="match status" value="2"/>
</dbReference>
<dbReference type="PANTHER" id="PTHR30408:SF12">
    <property type="entry name" value="TYPE I RESTRICTION ENZYME MJAVIII SPECIFICITY SUBUNIT"/>
    <property type="match status" value="1"/>
</dbReference>
<keyword evidence="2" id="KW-0680">Restriction system</keyword>
<dbReference type="OrthoDB" id="164285at2"/>
<accession>A0A2U2J5B0</accession>
<keyword evidence="3" id="KW-0238">DNA-binding</keyword>
<dbReference type="Gene3D" id="1.10.287.1120">
    <property type="entry name" value="Bipartite methylase S protein"/>
    <property type="match status" value="1"/>
</dbReference>
<sequence>MVMALAKGKTNTDFKQSEVGSIPTDWSIKLLPEVCRFRGGKAHEQFVSEHGKYVCVNSKFISTDGAVRKFATKNFCPAKRGDILMVMSDLPNGKALAKTYVSDVDDLYAVNQRVCSLTPYRDDSKYLAYALNRNRYFLRFDDGVSQTHLLNPVFQNCPVVVPSSIKEQQAIAAALSDADALIEGLESLLAKKRAIKQGAMQELLSGRRRLPGFSCKWEEATFAEVFAFLPTATNARDDLSDEGDAAYVHYGDIHTRFHEILDFSRMSPPRIERHRCPNAATLKNGDWIMADASEDFDGVAKSVEVTGLKTGDVAISGLHTFLLREKKPTFAPGFKGYLGNAKQLREQYLRVMTGMKVYAVSKTALCDLVVPVPERKEQEAIRDVLNDMSEELIALEGRLAKARQIKQGMMRELLTGRVRLV</sequence>
<organism evidence="5 6">
    <name type="scientific">Allosphingosinicella humi</name>
    <dbReference type="NCBI Taxonomy" id="2068657"/>
    <lineage>
        <taxon>Bacteria</taxon>
        <taxon>Pseudomonadati</taxon>
        <taxon>Pseudomonadota</taxon>
        <taxon>Alphaproteobacteria</taxon>
        <taxon>Sphingomonadales</taxon>
        <taxon>Sphingomonadaceae</taxon>
        <taxon>Allosphingosinicella</taxon>
    </lineage>
</organism>
<proteinExistence type="inferred from homology"/>
<evidence type="ECO:0000256" key="3">
    <source>
        <dbReference type="ARBA" id="ARBA00023125"/>
    </source>
</evidence>
<dbReference type="AlphaFoldDB" id="A0A2U2J5B0"/>
<feature type="domain" description="Type I restriction modification DNA specificity" evidence="4">
    <location>
        <begin position="23"/>
        <end position="183"/>
    </location>
</feature>
<evidence type="ECO:0000256" key="2">
    <source>
        <dbReference type="ARBA" id="ARBA00022747"/>
    </source>
</evidence>